<dbReference type="InterPro" id="IPR000209">
    <property type="entry name" value="Peptidase_S8/S53_dom"/>
</dbReference>
<feature type="domain" description="Peptidase S8/S53" evidence="9">
    <location>
        <begin position="85"/>
        <end position="327"/>
    </location>
</feature>
<dbReference type="Gene3D" id="3.40.50.200">
    <property type="entry name" value="Peptidase S8/S53 domain"/>
    <property type="match status" value="1"/>
</dbReference>
<accession>A0A918GKC3</accession>
<dbReference type="AlphaFoldDB" id="A0A918GKC3"/>
<dbReference type="PRINTS" id="PR00723">
    <property type="entry name" value="SUBTILISIN"/>
</dbReference>
<keyword evidence="7" id="KW-0472">Membrane</keyword>
<organism evidence="10 11">
    <name type="scientific">Streptomyces griseoviridis</name>
    <dbReference type="NCBI Taxonomy" id="45398"/>
    <lineage>
        <taxon>Bacteria</taxon>
        <taxon>Bacillati</taxon>
        <taxon>Actinomycetota</taxon>
        <taxon>Actinomycetes</taxon>
        <taxon>Kitasatosporales</taxon>
        <taxon>Streptomycetaceae</taxon>
        <taxon>Streptomyces</taxon>
    </lineage>
</organism>
<feature type="compositionally biased region" description="Low complexity" evidence="6">
    <location>
        <begin position="33"/>
        <end position="44"/>
    </location>
</feature>
<dbReference type="Pfam" id="PF00082">
    <property type="entry name" value="Peptidase_S8"/>
    <property type="match status" value="1"/>
</dbReference>
<evidence type="ECO:0000313" key="11">
    <source>
        <dbReference type="Proteomes" id="UP000653493"/>
    </source>
</evidence>
<dbReference type="SUPFAM" id="SSF52743">
    <property type="entry name" value="Subtilisin-like"/>
    <property type="match status" value="1"/>
</dbReference>
<evidence type="ECO:0000313" key="10">
    <source>
        <dbReference type="EMBL" id="GGS41675.1"/>
    </source>
</evidence>
<dbReference type="GO" id="GO:0006508">
    <property type="term" value="P:proteolysis"/>
    <property type="evidence" value="ECO:0007669"/>
    <property type="project" value="UniProtKB-KW"/>
</dbReference>
<dbReference type="InterPro" id="IPR050131">
    <property type="entry name" value="Peptidase_S8_subtilisin-like"/>
</dbReference>
<protein>
    <recommendedName>
        <fullName evidence="9">Peptidase S8/S53 domain-containing protein</fullName>
    </recommendedName>
</protein>
<keyword evidence="3" id="KW-0378">Hydrolase</keyword>
<dbReference type="GO" id="GO:0004252">
    <property type="term" value="F:serine-type endopeptidase activity"/>
    <property type="evidence" value="ECO:0007669"/>
    <property type="project" value="InterPro"/>
</dbReference>
<evidence type="ECO:0000256" key="2">
    <source>
        <dbReference type="ARBA" id="ARBA00022670"/>
    </source>
</evidence>
<keyword evidence="7" id="KW-1133">Transmembrane helix</keyword>
<evidence type="ECO:0000256" key="8">
    <source>
        <dbReference type="SAM" id="SignalP"/>
    </source>
</evidence>
<dbReference type="PROSITE" id="PS51892">
    <property type="entry name" value="SUBTILASE"/>
    <property type="match status" value="1"/>
</dbReference>
<comment type="caution">
    <text evidence="5">Lacks conserved residue(s) required for the propagation of feature annotation.</text>
</comment>
<dbReference type="InterPro" id="IPR022398">
    <property type="entry name" value="Peptidase_S8_His-AS"/>
</dbReference>
<name>A0A918GKC3_STRGD</name>
<feature type="signal peptide" evidence="8">
    <location>
        <begin position="1"/>
        <end position="28"/>
    </location>
</feature>
<evidence type="ECO:0000256" key="6">
    <source>
        <dbReference type="SAM" id="MobiDB-lite"/>
    </source>
</evidence>
<evidence type="ECO:0000256" key="7">
    <source>
        <dbReference type="SAM" id="Phobius"/>
    </source>
</evidence>
<dbReference type="PANTHER" id="PTHR43806">
    <property type="entry name" value="PEPTIDASE S8"/>
    <property type="match status" value="1"/>
</dbReference>
<dbReference type="InterPro" id="IPR036852">
    <property type="entry name" value="Peptidase_S8/S53_dom_sf"/>
</dbReference>
<feature type="region of interest" description="Disordered" evidence="6">
    <location>
        <begin position="33"/>
        <end position="63"/>
    </location>
</feature>
<evidence type="ECO:0000259" key="9">
    <source>
        <dbReference type="Pfam" id="PF00082"/>
    </source>
</evidence>
<comment type="caution">
    <text evidence="10">The sequence shown here is derived from an EMBL/GenBank/DDBJ whole genome shotgun (WGS) entry which is preliminary data.</text>
</comment>
<evidence type="ECO:0000256" key="3">
    <source>
        <dbReference type="ARBA" id="ARBA00022801"/>
    </source>
</evidence>
<comment type="similarity">
    <text evidence="1 5">Belongs to the peptidase S8 family.</text>
</comment>
<dbReference type="Proteomes" id="UP000653493">
    <property type="component" value="Unassembled WGS sequence"/>
</dbReference>
<keyword evidence="7" id="KW-0812">Transmembrane</keyword>
<dbReference type="InterPro" id="IPR015500">
    <property type="entry name" value="Peptidase_S8_subtilisin-rel"/>
</dbReference>
<gene>
    <name evidence="10" type="ORF">GCM10010238_34070</name>
</gene>
<evidence type="ECO:0000256" key="1">
    <source>
        <dbReference type="ARBA" id="ARBA00011073"/>
    </source>
</evidence>
<keyword evidence="11" id="KW-1185">Reference proteome</keyword>
<sequence length="422" mass="40201">MVTTRRVGRGGTGTSAGLVLLLIGATTAAVGTAGPAAADGDTLPRVSAAPPDDGGCVARSTRSVPGTPWAQQYLAPSRAWEWSRGAGVTVAVLDTGVAGTGTAPLAGRVTAGPDVVGGGRAGDDCIGHGTFVAGLVAGAGAAGGTGFAGVAPDARILSVRVTDGDGVTTAGRIADGIEAAVAGGARVVDVPFALPSGSAALTRAVELAERREVVVVAPAYASGRAGAKASAAAPAAYPAALPQVLAVAGLTPEGVPEETVAPVTAPDLYAPGTSLTGIGPGGGPFTGGGAELATAFVAATAALVDARRPGLPAAALRDRLTATAYPAAGAGAGTVDPAEAVSAPFTPASGTGAAEGRQAAVPDGPGGTGARGGLALSGPPGHRGRATALWVAGAAAGVVVLTAATAFALPRGRRRRWAAGTR</sequence>
<feature type="chain" id="PRO_5039328086" description="Peptidase S8/S53 domain-containing protein" evidence="8">
    <location>
        <begin position="29"/>
        <end position="422"/>
    </location>
</feature>
<dbReference type="PROSITE" id="PS00137">
    <property type="entry name" value="SUBTILASE_HIS"/>
    <property type="match status" value="1"/>
</dbReference>
<evidence type="ECO:0000256" key="4">
    <source>
        <dbReference type="ARBA" id="ARBA00022825"/>
    </source>
</evidence>
<feature type="region of interest" description="Disordered" evidence="6">
    <location>
        <begin position="341"/>
        <end position="379"/>
    </location>
</feature>
<evidence type="ECO:0000256" key="5">
    <source>
        <dbReference type="PROSITE-ProRule" id="PRU01240"/>
    </source>
</evidence>
<keyword evidence="2" id="KW-0645">Protease</keyword>
<proteinExistence type="inferred from homology"/>
<reference evidence="10" key="2">
    <citation type="submission" date="2020-09" db="EMBL/GenBank/DDBJ databases">
        <authorList>
            <person name="Sun Q."/>
            <person name="Ohkuma M."/>
        </authorList>
    </citation>
    <scope>NUCLEOTIDE SEQUENCE</scope>
    <source>
        <strain evidence="10">JCM 4234</strain>
    </source>
</reference>
<reference evidence="10" key="1">
    <citation type="journal article" date="2014" name="Int. J. Syst. Evol. Microbiol.">
        <title>Complete genome sequence of Corynebacterium casei LMG S-19264T (=DSM 44701T), isolated from a smear-ripened cheese.</title>
        <authorList>
            <consortium name="US DOE Joint Genome Institute (JGI-PGF)"/>
            <person name="Walter F."/>
            <person name="Albersmeier A."/>
            <person name="Kalinowski J."/>
            <person name="Ruckert C."/>
        </authorList>
    </citation>
    <scope>NUCLEOTIDE SEQUENCE</scope>
    <source>
        <strain evidence="10">JCM 4234</strain>
    </source>
</reference>
<keyword evidence="8" id="KW-0732">Signal</keyword>
<dbReference type="EMBL" id="BMSL01000008">
    <property type="protein sequence ID" value="GGS41675.1"/>
    <property type="molecule type" value="Genomic_DNA"/>
</dbReference>
<keyword evidence="4" id="KW-0720">Serine protease</keyword>
<feature type="transmembrane region" description="Helical" evidence="7">
    <location>
        <begin position="388"/>
        <end position="409"/>
    </location>
</feature>
<dbReference type="PANTHER" id="PTHR43806:SF11">
    <property type="entry name" value="CEREVISIN-RELATED"/>
    <property type="match status" value="1"/>
</dbReference>